<dbReference type="Pfam" id="PF00932">
    <property type="entry name" value="LTD"/>
    <property type="match status" value="1"/>
</dbReference>
<dbReference type="EMBL" id="UINC01064379">
    <property type="protein sequence ID" value="SVB92992.1"/>
    <property type="molecule type" value="Genomic_DNA"/>
</dbReference>
<accession>A0A382I0Y3</accession>
<evidence type="ECO:0000256" key="5">
    <source>
        <dbReference type="ARBA" id="ARBA00023273"/>
    </source>
</evidence>
<organism evidence="7">
    <name type="scientific">marine metagenome</name>
    <dbReference type="NCBI Taxonomy" id="408172"/>
    <lineage>
        <taxon>unclassified sequences</taxon>
        <taxon>metagenomes</taxon>
        <taxon>ecological metagenomes</taxon>
    </lineage>
</organism>
<dbReference type="InterPro" id="IPR053879">
    <property type="entry name" value="HYDIN_VesB_CFA65-like_Ig"/>
</dbReference>
<dbReference type="PROSITE" id="PS51841">
    <property type="entry name" value="LTD"/>
    <property type="match status" value="1"/>
</dbReference>
<reference evidence="7" key="1">
    <citation type="submission" date="2018-05" db="EMBL/GenBank/DDBJ databases">
        <authorList>
            <person name="Lanie J.A."/>
            <person name="Ng W.-L."/>
            <person name="Kazmierczak K.M."/>
            <person name="Andrzejewski T.M."/>
            <person name="Davidsen T.M."/>
            <person name="Wayne K.J."/>
            <person name="Tettelin H."/>
            <person name="Glass J.I."/>
            <person name="Rusch D."/>
            <person name="Podicherti R."/>
            <person name="Tsui H.-C.T."/>
            <person name="Winkler M.E."/>
        </authorList>
    </citation>
    <scope>NUCLEOTIDE SEQUENCE</scope>
</reference>
<feature type="non-terminal residue" evidence="7">
    <location>
        <position position="1"/>
    </location>
</feature>
<dbReference type="InterPro" id="IPR013783">
    <property type="entry name" value="Ig-like_fold"/>
</dbReference>
<gene>
    <name evidence="7" type="ORF">METZ01_LOCUS245846</name>
</gene>
<dbReference type="GO" id="GO:0005737">
    <property type="term" value="C:cytoplasm"/>
    <property type="evidence" value="ECO:0007669"/>
    <property type="project" value="UniProtKB-SubCell"/>
</dbReference>
<dbReference type="InterPro" id="IPR036415">
    <property type="entry name" value="Lamin_tail_dom_sf"/>
</dbReference>
<feature type="domain" description="LTD" evidence="6">
    <location>
        <begin position="144"/>
        <end position="265"/>
    </location>
</feature>
<keyword evidence="5" id="KW-0966">Cell projection</keyword>
<dbReference type="InterPro" id="IPR001322">
    <property type="entry name" value="Lamin_tail_dom"/>
</dbReference>
<keyword evidence="4" id="KW-0969">Cilium</keyword>
<evidence type="ECO:0000256" key="1">
    <source>
        <dbReference type="ARBA" id="ARBA00004138"/>
    </source>
</evidence>
<sequence length="455" mass="49117">PENPATWSASLIRDMSASYKTELNSSLPTWQYLYNDIAVSTTGGTIWSVTSAIRELIPLGNNEYTYDDIDLFGSVSFNDGQSWIDLGNITDTPSGGTDGTNFELHPHLAPISGDMTCYVTFQMPDMNNGDGPNYEDYKNRIYFSTIGTGTADVGASITITEIMQNPSAVSDDEGEWFEILNTGDIGLDLGNWVIKDAGSDNHTISTSFPILPGEYKVFGKNSNFATNGGVIVDYQYEVLTLANSNDELILIDPNGTVFDSVAYDNGETFPDPTGASMALVHPDSNNNIGSNWQEATTSYGSGDLGTPGLPNFSSDIEISIATIDFDTVYVGQSGDMTLSISNIGNTLLDLDSVYTMTDVFSVPFTQTSIDNSLDLVITFTPSIYGTVEDILVLITNDPDESHLEIPLIGFGYVSSANIVLESSSIDFGTVMDGLSENNKLAYYNTGDMSLEIDTV</sequence>
<protein>
    <recommendedName>
        <fullName evidence="6">LTD domain-containing protein</fullName>
    </recommendedName>
</protein>
<evidence type="ECO:0000256" key="2">
    <source>
        <dbReference type="ARBA" id="ARBA00004496"/>
    </source>
</evidence>
<feature type="non-terminal residue" evidence="7">
    <location>
        <position position="455"/>
    </location>
</feature>
<evidence type="ECO:0000256" key="4">
    <source>
        <dbReference type="ARBA" id="ARBA00023069"/>
    </source>
</evidence>
<dbReference type="Gene3D" id="2.60.40.1260">
    <property type="entry name" value="Lamin Tail domain"/>
    <property type="match status" value="1"/>
</dbReference>
<keyword evidence="3" id="KW-0963">Cytoplasm</keyword>
<evidence type="ECO:0000256" key="3">
    <source>
        <dbReference type="ARBA" id="ARBA00022490"/>
    </source>
</evidence>
<comment type="subcellular location">
    <subcellularLocation>
        <location evidence="1">Cell projection</location>
        <location evidence="1">Cilium</location>
    </subcellularLocation>
    <subcellularLocation>
        <location evidence="2">Cytoplasm</location>
    </subcellularLocation>
</comment>
<dbReference type="GO" id="GO:0005929">
    <property type="term" value="C:cilium"/>
    <property type="evidence" value="ECO:0007669"/>
    <property type="project" value="UniProtKB-SubCell"/>
</dbReference>
<name>A0A382I0Y3_9ZZZZ</name>
<dbReference type="SUPFAM" id="SSF74853">
    <property type="entry name" value="Lamin A/C globular tail domain"/>
    <property type="match status" value="1"/>
</dbReference>
<dbReference type="AlphaFoldDB" id="A0A382I0Y3"/>
<dbReference type="Pfam" id="PF22544">
    <property type="entry name" value="HYDIN_VesB_CFA65-like_Ig"/>
    <property type="match status" value="1"/>
</dbReference>
<evidence type="ECO:0000313" key="7">
    <source>
        <dbReference type="EMBL" id="SVB92992.1"/>
    </source>
</evidence>
<evidence type="ECO:0000259" key="6">
    <source>
        <dbReference type="PROSITE" id="PS51841"/>
    </source>
</evidence>
<proteinExistence type="predicted"/>
<dbReference type="Gene3D" id="2.60.40.10">
    <property type="entry name" value="Immunoglobulins"/>
    <property type="match status" value="1"/>
</dbReference>